<dbReference type="Proteomes" id="UP000291892">
    <property type="component" value="Unassembled WGS sequence"/>
</dbReference>
<protein>
    <submittedName>
        <fullName evidence="1">Uncharacterized protein</fullName>
    </submittedName>
</protein>
<reference evidence="1 2" key="1">
    <citation type="submission" date="2019-02" db="EMBL/GenBank/DDBJ databases">
        <title>The genomic architecture of introgression among sibling species of bacteria.</title>
        <authorList>
            <person name="Cavassim M.I.A."/>
            <person name="Moeskjaer S."/>
            <person name="Moslemi C."/>
            <person name="Fields B."/>
            <person name="Bachmann A."/>
            <person name="Vilhjalmsson B."/>
            <person name="Schierup M.H."/>
            <person name="Young J.P.W."/>
            <person name="Andersen S.U."/>
        </authorList>
    </citation>
    <scope>NUCLEOTIDE SEQUENCE [LARGE SCALE GENOMIC DNA]</scope>
    <source>
        <strain evidence="1 2">SM42</strain>
    </source>
</reference>
<dbReference type="AlphaFoldDB" id="A0AAE8QCV4"/>
<comment type="caution">
    <text evidence="1">The sequence shown here is derived from an EMBL/GenBank/DDBJ whole genome shotgun (WGS) entry which is preliminary data.</text>
</comment>
<evidence type="ECO:0000313" key="1">
    <source>
        <dbReference type="EMBL" id="TBF18911.1"/>
    </source>
</evidence>
<gene>
    <name evidence="1" type="ORF">ELG94_11610</name>
</gene>
<name>A0AAE8QCV4_9HYPH</name>
<dbReference type="EMBL" id="SIKX01000001">
    <property type="protein sequence ID" value="TBF18911.1"/>
    <property type="molecule type" value="Genomic_DNA"/>
</dbReference>
<sequence>MDKTLSQRDRGLLDAAGLSIPETVALFQRSRQAIYQGLSNNRHYFTPQDCAMILNDAKRKDLSNLEILVKYIELNFDGDECGLILFDRIGVSQIQTVLSHAEAVLFIFNGNIDHLGSSASFKEALRQALADLPDLTAVIEPGAWVASFIQDNMGLPAGQVTSSVEEAAYLPPFVIVYRQRSARAFLFGRQAPEELPELDAKKLWEHFIPKCGQSFRGKLGRAV</sequence>
<accession>A0AAE8QCV4</accession>
<organism evidence="1 2">
    <name type="scientific">Rhizobium ruizarguesonis</name>
    <dbReference type="NCBI Taxonomy" id="2081791"/>
    <lineage>
        <taxon>Bacteria</taxon>
        <taxon>Pseudomonadati</taxon>
        <taxon>Pseudomonadota</taxon>
        <taxon>Alphaproteobacteria</taxon>
        <taxon>Hyphomicrobiales</taxon>
        <taxon>Rhizobiaceae</taxon>
        <taxon>Rhizobium/Agrobacterium group</taxon>
        <taxon>Rhizobium</taxon>
    </lineage>
</organism>
<evidence type="ECO:0000313" key="2">
    <source>
        <dbReference type="Proteomes" id="UP000291892"/>
    </source>
</evidence>
<dbReference type="RefSeq" id="WP_130821916.1">
    <property type="nucleotide sequence ID" value="NZ_SIKX01000001.1"/>
</dbReference>
<proteinExistence type="predicted"/>